<comment type="caution">
    <text evidence="2">The sequence shown here is derived from an EMBL/GenBank/DDBJ whole genome shotgun (WGS) entry which is preliminary data.</text>
</comment>
<evidence type="ECO:0000256" key="1">
    <source>
        <dbReference type="SAM" id="SignalP"/>
    </source>
</evidence>
<dbReference type="Pfam" id="PF06776">
    <property type="entry name" value="IalB"/>
    <property type="match status" value="1"/>
</dbReference>
<dbReference type="Gene3D" id="2.60.40.1880">
    <property type="entry name" value="Invasion associated locus B (IalB) protein"/>
    <property type="match status" value="1"/>
</dbReference>
<keyword evidence="3" id="KW-1185">Reference proteome</keyword>
<proteinExistence type="predicted"/>
<dbReference type="InterPro" id="IPR038696">
    <property type="entry name" value="IalB_sf"/>
</dbReference>
<feature type="signal peptide" evidence="1">
    <location>
        <begin position="1"/>
        <end position="27"/>
    </location>
</feature>
<dbReference type="EMBL" id="JAUSVO010000006">
    <property type="protein sequence ID" value="MDQ0439897.1"/>
    <property type="molecule type" value="Genomic_DNA"/>
</dbReference>
<name>A0ABU0HC60_9HYPH</name>
<dbReference type="InterPro" id="IPR010642">
    <property type="entry name" value="Invasion_prot_B"/>
</dbReference>
<gene>
    <name evidence="2" type="ORF">QO014_004303</name>
</gene>
<protein>
    <submittedName>
        <fullName evidence="2">Invasion protein IalB</fullName>
    </submittedName>
</protein>
<accession>A0ABU0HC60</accession>
<evidence type="ECO:0000313" key="2">
    <source>
        <dbReference type="EMBL" id="MDQ0439897.1"/>
    </source>
</evidence>
<dbReference type="RefSeq" id="WP_266350774.1">
    <property type="nucleotide sequence ID" value="NZ_JAPKNG010000006.1"/>
</dbReference>
<keyword evidence="1" id="KW-0732">Signal</keyword>
<evidence type="ECO:0000313" key="3">
    <source>
        <dbReference type="Proteomes" id="UP001241603"/>
    </source>
</evidence>
<organism evidence="2 3">
    <name type="scientific">Kaistia dalseonensis</name>
    <dbReference type="NCBI Taxonomy" id="410840"/>
    <lineage>
        <taxon>Bacteria</taxon>
        <taxon>Pseudomonadati</taxon>
        <taxon>Pseudomonadota</taxon>
        <taxon>Alphaproteobacteria</taxon>
        <taxon>Hyphomicrobiales</taxon>
        <taxon>Kaistiaceae</taxon>
        <taxon>Kaistia</taxon>
    </lineage>
</organism>
<feature type="chain" id="PRO_5046038570" evidence="1">
    <location>
        <begin position="28"/>
        <end position="175"/>
    </location>
</feature>
<dbReference type="Proteomes" id="UP001241603">
    <property type="component" value="Unassembled WGS sequence"/>
</dbReference>
<reference evidence="2 3" key="1">
    <citation type="submission" date="2023-07" db="EMBL/GenBank/DDBJ databases">
        <title>Genomic Encyclopedia of Type Strains, Phase IV (KMG-IV): sequencing the most valuable type-strain genomes for metagenomic binning, comparative biology and taxonomic classification.</title>
        <authorList>
            <person name="Goeker M."/>
        </authorList>
    </citation>
    <scope>NUCLEOTIDE SEQUENCE [LARGE SCALE GENOMIC DNA]</scope>
    <source>
        <strain evidence="2 3">B6-8</strain>
    </source>
</reference>
<sequence length="175" mass="18086">MTYRIDRLRALAMLAVMAAGAPTLAVAQDQAPAGQAAAKAPPPWLTVCQGQSRDAALDCQMEQRVMLQNTGQFVGSLTIRVPADGRKPTLMIRGPLGVTLAAGATIDVDGASAVTMPLQTCDNTGCYAGAPLSGDLLNAMVKGQVVNLTFQNLSKAPVSIPLSLSGFSAAYAKIK</sequence>